<organism evidence="2">
    <name type="scientific">human gut metagenome</name>
    <dbReference type="NCBI Taxonomy" id="408170"/>
    <lineage>
        <taxon>unclassified sequences</taxon>
        <taxon>metagenomes</taxon>
        <taxon>organismal metagenomes</taxon>
    </lineage>
</organism>
<dbReference type="Gene3D" id="1.50.10.10">
    <property type="match status" value="1"/>
</dbReference>
<comment type="caution">
    <text evidence="2">The sequence shown here is derived from an EMBL/GenBank/DDBJ whole genome shotgun (WGS) entry which is preliminary data.</text>
</comment>
<accession>K1SH75</accession>
<name>K1SH75_9ZZZZ</name>
<dbReference type="InterPro" id="IPR008928">
    <property type="entry name" value="6-hairpin_glycosidase_sf"/>
</dbReference>
<keyword evidence="1 2" id="KW-0378">Hydrolase</keyword>
<dbReference type="PANTHER" id="PTHR33886:SF8">
    <property type="entry name" value="UNSATURATED RHAMNOGALACTURONAN HYDROLASE (EUROFUNG)"/>
    <property type="match status" value="1"/>
</dbReference>
<protein>
    <submittedName>
        <fullName evidence="2">Glycosyl hydrolase, family 88</fullName>
    </submittedName>
</protein>
<dbReference type="EMBL" id="AJWY01009933">
    <property type="protein sequence ID" value="EKC56943.1"/>
    <property type="molecule type" value="Genomic_DNA"/>
</dbReference>
<evidence type="ECO:0000313" key="2">
    <source>
        <dbReference type="EMBL" id="EKC56943.1"/>
    </source>
</evidence>
<dbReference type="InterPro" id="IPR010905">
    <property type="entry name" value="Glyco_hydro_88"/>
</dbReference>
<dbReference type="Pfam" id="PF07470">
    <property type="entry name" value="Glyco_hydro_88"/>
    <property type="match status" value="1"/>
</dbReference>
<proteinExistence type="predicted"/>
<dbReference type="GO" id="GO:0016787">
    <property type="term" value="F:hydrolase activity"/>
    <property type="evidence" value="ECO:0007669"/>
    <property type="project" value="UniProtKB-KW"/>
</dbReference>
<dbReference type="GO" id="GO:0005975">
    <property type="term" value="P:carbohydrate metabolic process"/>
    <property type="evidence" value="ECO:0007669"/>
    <property type="project" value="InterPro"/>
</dbReference>
<feature type="non-terminal residue" evidence="2">
    <location>
        <position position="56"/>
    </location>
</feature>
<dbReference type="SUPFAM" id="SSF48208">
    <property type="entry name" value="Six-hairpin glycosidases"/>
    <property type="match status" value="1"/>
</dbReference>
<evidence type="ECO:0000256" key="1">
    <source>
        <dbReference type="ARBA" id="ARBA00022801"/>
    </source>
</evidence>
<gene>
    <name evidence="2" type="ORF">LEA_14586</name>
</gene>
<sequence length="56" mass="6825">MSTDKNDYWWWADGLYMVMPVMTKMYKLTGNPLYLEKLHEYWTYANSIMYDSEEGL</sequence>
<dbReference type="InterPro" id="IPR012341">
    <property type="entry name" value="6hp_glycosidase-like_sf"/>
</dbReference>
<dbReference type="PANTHER" id="PTHR33886">
    <property type="entry name" value="UNSATURATED RHAMNOGALACTURONAN HYDROLASE (EUROFUNG)"/>
    <property type="match status" value="1"/>
</dbReference>
<dbReference type="AlphaFoldDB" id="K1SH75"/>
<reference evidence="2" key="1">
    <citation type="journal article" date="2013" name="Environ. Microbiol.">
        <title>Microbiota from the distal guts of lean and obese adolescents exhibit partial functional redundancy besides clear differences in community structure.</title>
        <authorList>
            <person name="Ferrer M."/>
            <person name="Ruiz A."/>
            <person name="Lanza F."/>
            <person name="Haange S.B."/>
            <person name="Oberbach A."/>
            <person name="Till H."/>
            <person name="Bargiela R."/>
            <person name="Campoy C."/>
            <person name="Segura M.T."/>
            <person name="Richter M."/>
            <person name="von Bergen M."/>
            <person name="Seifert J."/>
            <person name="Suarez A."/>
        </authorList>
    </citation>
    <scope>NUCLEOTIDE SEQUENCE</scope>
</reference>
<dbReference type="InterPro" id="IPR052043">
    <property type="entry name" value="PolySaccharide_Degr_Enz"/>
</dbReference>